<name>A0A1G8HHA2_9ACTN</name>
<keyword evidence="3" id="KW-1185">Reference proteome</keyword>
<sequence>MTAIELEGAARALPRGRHARPDPDFPFPDDVPPVLAANGAHALPRHATPDDVATVQFPIVVEPGRFPAAEPSGPGGHPLNDRPDLDVTLALRRLRDAALQAVADIDIALR</sequence>
<evidence type="ECO:0000313" key="3">
    <source>
        <dbReference type="Proteomes" id="UP000198923"/>
    </source>
</evidence>
<dbReference type="Proteomes" id="UP000198923">
    <property type="component" value="Unassembled WGS sequence"/>
</dbReference>
<dbReference type="EMBL" id="FNCN01000032">
    <property type="protein sequence ID" value="SDI06036.1"/>
    <property type="molecule type" value="Genomic_DNA"/>
</dbReference>
<reference evidence="2 3" key="1">
    <citation type="submission" date="2016-10" db="EMBL/GenBank/DDBJ databases">
        <authorList>
            <person name="de Groot N.N."/>
        </authorList>
    </citation>
    <scope>NUCLEOTIDE SEQUENCE [LARGE SCALE GENOMIC DNA]</scope>
    <source>
        <strain evidence="2 3">CPCC 201354</strain>
    </source>
</reference>
<protein>
    <submittedName>
        <fullName evidence="2">Uncharacterized protein</fullName>
    </submittedName>
</protein>
<evidence type="ECO:0000313" key="2">
    <source>
        <dbReference type="EMBL" id="SDI06036.1"/>
    </source>
</evidence>
<gene>
    <name evidence="2" type="ORF">SAMN05421505_13231</name>
</gene>
<dbReference type="RefSeq" id="WP_093173937.1">
    <property type="nucleotide sequence ID" value="NZ_FNCN01000032.1"/>
</dbReference>
<proteinExistence type="predicted"/>
<organism evidence="2 3">
    <name type="scientific">Sinosporangium album</name>
    <dbReference type="NCBI Taxonomy" id="504805"/>
    <lineage>
        <taxon>Bacteria</taxon>
        <taxon>Bacillati</taxon>
        <taxon>Actinomycetota</taxon>
        <taxon>Actinomycetes</taxon>
        <taxon>Streptosporangiales</taxon>
        <taxon>Streptosporangiaceae</taxon>
        <taxon>Sinosporangium</taxon>
    </lineage>
</organism>
<evidence type="ECO:0000256" key="1">
    <source>
        <dbReference type="SAM" id="MobiDB-lite"/>
    </source>
</evidence>
<dbReference type="AlphaFoldDB" id="A0A1G8HHA2"/>
<feature type="region of interest" description="Disordered" evidence="1">
    <location>
        <begin position="1"/>
        <end position="30"/>
    </location>
</feature>
<accession>A0A1G8HHA2</accession>